<keyword evidence="2" id="KW-1185">Reference proteome</keyword>
<protein>
    <submittedName>
        <fullName evidence="1">Uncharacterized protein</fullName>
    </submittedName>
</protein>
<proteinExistence type="predicted"/>
<dbReference type="KEGG" id="vg:29125075"/>
<reference evidence="2" key="1">
    <citation type="submission" date="2016-03" db="EMBL/GenBank/DDBJ databases">
        <authorList>
            <person name="Ploux O."/>
        </authorList>
    </citation>
    <scope>NUCLEOTIDE SEQUENCE [LARGE SCALE GENOMIC DNA]</scope>
</reference>
<sequence>MSGRQQTAHEAVRQGRWRTLREDSGWETYAEADSAMNLNPGAWEILENQTGWKVPLNQLQAARDIEKALNLVPDWLQGYSQFSKVVKPGSTRRGRASGRTYVDAWPAQVHLDLAVHEYGYAMSEDDHGCGYIGEFLNIGSDECLSRLINAKKGEVLIDSEFSKGLLEIPLNPKWRAPSAIGAQRRLRGLLAWGYSPSVLRNRLSMQKVVFDRTVFGSGTVPLNIKMGSRVSRLFIELELEPGTSRVGRGLADKYGWELPFQWDEEAIDRRAAKPGYARTEEDEPREYTPAERQAIIGYELSRHWGY</sequence>
<dbReference type="Proteomes" id="UP000201371">
    <property type="component" value="Segment"/>
</dbReference>
<accession>A0A142K974</accession>
<dbReference type="OrthoDB" id="5864at10239"/>
<evidence type="ECO:0000313" key="1">
    <source>
        <dbReference type="EMBL" id="AMS02657.1"/>
    </source>
</evidence>
<organism evidence="1 2">
    <name type="scientific">Gordonia phage Yvonnetastic</name>
    <dbReference type="NCBI Taxonomy" id="1821566"/>
    <lineage>
        <taxon>Viruses</taxon>
        <taxon>Duplodnaviria</taxon>
        <taxon>Heunggongvirae</taxon>
        <taxon>Uroviricota</taxon>
        <taxon>Caudoviricetes</taxon>
        <taxon>Yvonnevirus</taxon>
        <taxon>Yvonnevirus yvonnetastic</taxon>
        <taxon>Gordonia virus Yvonnetastic</taxon>
    </lineage>
</organism>
<gene>
    <name evidence="1" type="primary">113</name>
    <name evidence="1" type="ORF">SEA_YVONNETASTIC_113</name>
</gene>
<name>A0A142K974_9CAUD</name>
<dbReference type="EMBL" id="KU963248">
    <property type="protein sequence ID" value="AMS02657.1"/>
    <property type="molecule type" value="Genomic_DNA"/>
</dbReference>
<evidence type="ECO:0000313" key="2">
    <source>
        <dbReference type="Proteomes" id="UP000201371"/>
    </source>
</evidence>
<dbReference type="RefSeq" id="YP_009301167.1">
    <property type="nucleotide sequence ID" value="NC_031230.1"/>
</dbReference>
<dbReference type="GeneID" id="29125075"/>